<dbReference type="Gene3D" id="2.120.10.10">
    <property type="match status" value="1"/>
</dbReference>
<organism evidence="2 3">
    <name type="scientific">Candidatus Polarisedimenticola svalbardensis</name>
    <dbReference type="NCBI Taxonomy" id="2886004"/>
    <lineage>
        <taxon>Bacteria</taxon>
        <taxon>Pseudomonadati</taxon>
        <taxon>Acidobacteriota</taxon>
        <taxon>Candidatus Polarisedimenticolia</taxon>
        <taxon>Candidatus Polarisedimenticolales</taxon>
        <taxon>Candidatus Polarisedimenticolaceae</taxon>
        <taxon>Candidatus Polarisedimenticola</taxon>
    </lineage>
</organism>
<dbReference type="InterPro" id="IPR015943">
    <property type="entry name" value="WD40/YVTN_repeat-like_dom_sf"/>
</dbReference>
<keyword evidence="1" id="KW-0732">Signal</keyword>
<evidence type="ECO:0000313" key="3">
    <source>
        <dbReference type="Proteomes" id="UP000648239"/>
    </source>
</evidence>
<dbReference type="InterPro" id="IPR036278">
    <property type="entry name" value="Sialidase_sf"/>
</dbReference>
<dbReference type="Gene3D" id="2.130.10.10">
    <property type="entry name" value="YVTN repeat-like/Quinoprotein amine dehydrogenase"/>
    <property type="match status" value="1"/>
</dbReference>
<reference evidence="2 3" key="1">
    <citation type="submission" date="2020-08" db="EMBL/GenBank/DDBJ databases">
        <title>Acidobacteriota in marine sediments use diverse sulfur dissimilation pathways.</title>
        <authorList>
            <person name="Wasmund K."/>
        </authorList>
    </citation>
    <scope>NUCLEOTIDE SEQUENCE [LARGE SCALE GENOMIC DNA]</scope>
    <source>
        <strain evidence="2">MAG AM4</strain>
    </source>
</reference>
<gene>
    <name evidence="2" type="ORF">IFK94_04585</name>
</gene>
<comment type="caution">
    <text evidence="2">The sequence shown here is derived from an EMBL/GenBank/DDBJ whole genome shotgun (WGS) entry which is preliminary data.</text>
</comment>
<dbReference type="EMBL" id="JACXWD010000009">
    <property type="protein sequence ID" value="MBD3867385.1"/>
    <property type="molecule type" value="Genomic_DNA"/>
</dbReference>
<name>A0A8J6Y5A8_9BACT</name>
<evidence type="ECO:0000313" key="2">
    <source>
        <dbReference type="EMBL" id="MBD3867385.1"/>
    </source>
</evidence>
<dbReference type="Proteomes" id="UP000648239">
    <property type="component" value="Unassembled WGS sequence"/>
</dbReference>
<protein>
    <submittedName>
        <fullName evidence="2">Exo-alpha-sialidase</fullName>
    </submittedName>
</protein>
<dbReference type="SUPFAM" id="SSF50939">
    <property type="entry name" value="Sialidases"/>
    <property type="match status" value="2"/>
</dbReference>
<feature type="signal peptide" evidence="1">
    <location>
        <begin position="1"/>
        <end position="22"/>
    </location>
</feature>
<accession>A0A8J6Y5A8</accession>
<dbReference type="AlphaFoldDB" id="A0A8J6Y5A8"/>
<sequence>MRKLVIGLAILALAATAALAQAGPFIDLDRVHAIDPAKGADSVVDYKSMTLLGPWDDRNYQLTREDLAVLSPGEIGITDTVPLFFRIEMRRARPDFRTSGEAQYPRSALQIFRQMFGGYLVDGQLYRKATRIGQRFYVELDAGMDQAAFTPGAEFVSGEVRITNPTGAAESAIKISPVDTNKVVAGSNGPGGGQKMHYSTDGGDSWTEVPLPLGSTCCDPAVDWSSDGTYAYAAALGSCGFIGCQVWFYRSDNNGLSWSGLENVTPGDPRREVSTGGSDKEYLHVDQYPGSPYTDRIYMTWHNNNVMRFAWSGDFGNTWSTQSFSSLSSELGIGSDITTDNNGNVYYIWPAFNSRTIRVKKSTDGGVTFGAPVVVSGTQASFIFPLPSIETREAFVYVAADSDLSGGPNHGSVYAAWTDNNNADSGTPSANHGVIKVAYSRDGGANWNVTVPHETADVLAVDRWHPWLSVAPDGGVHVMYYDTRQDPTRRGVDVYYSFSSDGAQTWSAPVRVTTALSPNIADSFEFGDYNGMDMVMNDLIAVFTDNRNEGGGSGDSVDVYGAGIAPGSVATCGNDIAEPSEVCDGTDLGTATCQTQGCDPGGVLVCNGTCDGFDTTGCTNCSVCNNDGVCDDFEDCTTCPGDCVSGSASSAECGNGICEAGDGEDCVSCPADCNGKTGGKPSTRYCCGDTTDCSQAVCNEAGNICTNVPAPIDSYCCGDGTCEGEEGCANCAVDCATGPVEVCDNGIDDDCVGGADCSDASCEGDPACDTPPCFPTAAACTSNSDCCSNRCKGKGGSKTCQ</sequence>
<proteinExistence type="predicted"/>
<evidence type="ECO:0000256" key="1">
    <source>
        <dbReference type="SAM" id="SignalP"/>
    </source>
</evidence>
<dbReference type="CDD" id="cd15482">
    <property type="entry name" value="Sialidase_non-viral"/>
    <property type="match status" value="1"/>
</dbReference>
<feature type="chain" id="PRO_5035273383" evidence="1">
    <location>
        <begin position="23"/>
        <end position="801"/>
    </location>
</feature>